<evidence type="ECO:0000256" key="3">
    <source>
        <dbReference type="ARBA" id="ARBA00022833"/>
    </source>
</evidence>
<dbReference type="PANTHER" id="PTHR10131">
    <property type="entry name" value="TNF RECEPTOR ASSOCIATED FACTOR"/>
    <property type="match status" value="1"/>
</dbReference>
<sequence length="480" mass="53959">MQESNVDLRSLNYSEPNPNLICCVCQTPFIDPVISPCGHTFCQSCIYQAIETSPHCPIDRAPLEISNLIPAVKIITNMVNELIVQCPRLEAGCDFEGQRQFIQNHLDHDCLYSSTACQMEECKELFYKKDLDCHTATCQYRTIECLMCKKMLRAIQLQEHHDVCPAELIQCSHCSTSHTRSEYTKHINTCPLHPATCTHTQFGCTWAGKRHEQDDHAQTCAYEAIKHFLFKQQHTERSLRHDLDQLQQENQRLRNQQDYLREHVQLTVDQLSLFFPSHFPSQISTLATDNTYTHTATTDTTTPTVANNSTTSTTSTSISSISSSPYSYLQNGLPNSSSSSSSSSAVPTSSSTLQNPIRPILLADSERLETELETLNANLISLELKQNMALMTETFRLQEEMQSLRAVCHGIRMQMHYVMMERRESMMANASSTVANTNASANTSSSTTVAGTNSTPGALPALQRMRQWLETSGPRQDTKL</sequence>
<evidence type="ECO:0000313" key="10">
    <source>
        <dbReference type="Proteomes" id="UP000077315"/>
    </source>
</evidence>
<dbReference type="EMBL" id="KV440975">
    <property type="protein sequence ID" value="OAD77192.1"/>
    <property type="molecule type" value="Genomic_DNA"/>
</dbReference>
<dbReference type="InParanoid" id="A0A162UNK1"/>
<feature type="region of interest" description="Disordered" evidence="6">
    <location>
        <begin position="295"/>
        <end position="353"/>
    </location>
</feature>
<dbReference type="RefSeq" id="XP_018295232.1">
    <property type="nucleotide sequence ID" value="XM_018441871.1"/>
</dbReference>
<feature type="compositionally biased region" description="Low complexity" evidence="6">
    <location>
        <begin position="295"/>
        <end position="327"/>
    </location>
</feature>
<dbReference type="Pfam" id="PF13923">
    <property type="entry name" value="zf-C3HC4_2"/>
    <property type="match status" value="1"/>
</dbReference>
<keyword evidence="1 4" id="KW-0479">Metal-binding</keyword>
<evidence type="ECO:0000256" key="4">
    <source>
        <dbReference type="PROSITE-ProRule" id="PRU00207"/>
    </source>
</evidence>
<organism evidence="9 10">
    <name type="scientific">Phycomyces blakesleeanus (strain ATCC 8743b / DSM 1359 / FGSC 10004 / NBRC 33097 / NRRL 1555)</name>
    <dbReference type="NCBI Taxonomy" id="763407"/>
    <lineage>
        <taxon>Eukaryota</taxon>
        <taxon>Fungi</taxon>
        <taxon>Fungi incertae sedis</taxon>
        <taxon>Mucoromycota</taxon>
        <taxon>Mucoromycotina</taxon>
        <taxon>Mucoromycetes</taxon>
        <taxon>Mucorales</taxon>
        <taxon>Phycomycetaceae</taxon>
        <taxon>Phycomyces</taxon>
    </lineage>
</organism>
<dbReference type="Proteomes" id="UP000077315">
    <property type="component" value="Unassembled WGS sequence"/>
</dbReference>
<gene>
    <name evidence="9" type="ORF">PHYBLDRAFT_67999</name>
</gene>
<dbReference type="PROSITE" id="PS50089">
    <property type="entry name" value="ZF_RING_2"/>
    <property type="match status" value="1"/>
</dbReference>
<dbReference type="PROSITE" id="PS00518">
    <property type="entry name" value="ZF_RING_1"/>
    <property type="match status" value="1"/>
</dbReference>
<evidence type="ECO:0000259" key="7">
    <source>
        <dbReference type="PROSITE" id="PS50089"/>
    </source>
</evidence>
<dbReference type="SMART" id="SM00184">
    <property type="entry name" value="RING"/>
    <property type="match status" value="1"/>
</dbReference>
<dbReference type="SUPFAM" id="SSF49599">
    <property type="entry name" value="TRAF domain-like"/>
    <property type="match status" value="1"/>
</dbReference>
<reference evidence="10" key="1">
    <citation type="submission" date="2015-06" db="EMBL/GenBank/DDBJ databases">
        <title>Expansion of signal transduction pathways in fungi by whole-genome duplication.</title>
        <authorList>
            <consortium name="DOE Joint Genome Institute"/>
            <person name="Corrochano L.M."/>
            <person name="Kuo A."/>
            <person name="Marcet-Houben M."/>
            <person name="Polaino S."/>
            <person name="Salamov A."/>
            <person name="Villalobos J.M."/>
            <person name="Alvarez M.I."/>
            <person name="Avalos J."/>
            <person name="Benito E.P."/>
            <person name="Benoit I."/>
            <person name="Burger G."/>
            <person name="Camino L.P."/>
            <person name="Canovas D."/>
            <person name="Cerda-Olmedo E."/>
            <person name="Cheng J.-F."/>
            <person name="Dominguez A."/>
            <person name="Elias M."/>
            <person name="Eslava A.P."/>
            <person name="Glaser F."/>
            <person name="Grimwood J."/>
            <person name="Gutierrez G."/>
            <person name="Heitman J."/>
            <person name="Henrissat B."/>
            <person name="Iturriaga E.A."/>
            <person name="Lang B.F."/>
            <person name="Lavin J.L."/>
            <person name="Lee S."/>
            <person name="Li W."/>
            <person name="Lindquist E."/>
            <person name="Lopez-Garcia S."/>
            <person name="Luque E.M."/>
            <person name="Marcos A.T."/>
            <person name="Martin J."/>
            <person name="McCluskey K."/>
            <person name="Medina H.R."/>
            <person name="Miralles-Duran A."/>
            <person name="Miyazaki A."/>
            <person name="Munoz-Torres E."/>
            <person name="Oguiza J.A."/>
            <person name="Ohm R."/>
            <person name="Olmedo M."/>
            <person name="Orejas M."/>
            <person name="Ortiz-Castellanos L."/>
            <person name="Pisabarro A.G."/>
            <person name="Rodriguez-Romero J."/>
            <person name="Ruiz-Herrera J."/>
            <person name="Ruiz-Vazquez R."/>
            <person name="Sanz C."/>
            <person name="Schackwitz W."/>
            <person name="Schmutz J."/>
            <person name="Shahriari M."/>
            <person name="Shelest E."/>
            <person name="Silva-Franco F."/>
            <person name="Soanes D."/>
            <person name="Syed K."/>
            <person name="Tagua V.G."/>
            <person name="Talbot N.J."/>
            <person name="Thon M."/>
            <person name="De vries R.P."/>
            <person name="Wiebenga A."/>
            <person name="Yadav J.S."/>
            <person name="Braun E.L."/>
            <person name="Baker S."/>
            <person name="Garre V."/>
            <person name="Horwitz B."/>
            <person name="Torres-Martinez S."/>
            <person name="Idnurm A."/>
            <person name="Herrera-Estrella A."/>
            <person name="Gabaldon T."/>
            <person name="Grigoriev I.V."/>
        </authorList>
    </citation>
    <scope>NUCLEOTIDE SEQUENCE [LARGE SCALE GENOMIC DNA]</scope>
    <source>
        <strain evidence="10">NRRL 1555(-)</strain>
    </source>
</reference>
<evidence type="ECO:0008006" key="11">
    <source>
        <dbReference type="Google" id="ProtNLM"/>
    </source>
</evidence>
<evidence type="ECO:0000256" key="2">
    <source>
        <dbReference type="ARBA" id="ARBA00022771"/>
    </source>
</evidence>
<evidence type="ECO:0000256" key="5">
    <source>
        <dbReference type="SAM" id="Coils"/>
    </source>
</evidence>
<dbReference type="STRING" id="763407.A0A162UNK1"/>
<dbReference type="InterPro" id="IPR001293">
    <property type="entry name" value="Znf_TRAF"/>
</dbReference>
<feature type="domain" description="TRAF-type" evidence="8">
    <location>
        <begin position="160"/>
        <end position="205"/>
    </location>
</feature>
<dbReference type="Gene3D" id="3.30.40.10">
    <property type="entry name" value="Zinc/RING finger domain, C3HC4 (zinc finger)"/>
    <property type="match status" value="2"/>
</dbReference>
<feature type="domain" description="RING-type" evidence="7">
    <location>
        <begin position="22"/>
        <end position="60"/>
    </location>
</feature>
<dbReference type="AlphaFoldDB" id="A0A162UNK1"/>
<dbReference type="PROSITE" id="PS50145">
    <property type="entry name" value="ZF_TRAF"/>
    <property type="match status" value="1"/>
</dbReference>
<keyword evidence="10" id="KW-1185">Reference proteome</keyword>
<evidence type="ECO:0000259" key="8">
    <source>
        <dbReference type="PROSITE" id="PS50145"/>
    </source>
</evidence>
<dbReference type="OrthoDB" id="1630758at2759"/>
<feature type="zinc finger region" description="TRAF-type" evidence="4">
    <location>
        <begin position="160"/>
        <end position="205"/>
    </location>
</feature>
<keyword evidence="5" id="KW-0175">Coiled coil</keyword>
<dbReference type="VEuPathDB" id="FungiDB:PHYBLDRAFT_67999"/>
<dbReference type="SUPFAM" id="SSF57850">
    <property type="entry name" value="RING/U-box"/>
    <property type="match status" value="1"/>
</dbReference>
<dbReference type="InterPro" id="IPR001841">
    <property type="entry name" value="Znf_RING"/>
</dbReference>
<proteinExistence type="predicted"/>
<accession>A0A162UNK1</accession>
<protein>
    <recommendedName>
        <fullName evidence="11">RING-type domain-containing protein</fullName>
    </recommendedName>
</protein>
<dbReference type="Pfam" id="PF02176">
    <property type="entry name" value="zf-TRAF"/>
    <property type="match status" value="1"/>
</dbReference>
<dbReference type="InterPro" id="IPR013083">
    <property type="entry name" value="Znf_RING/FYVE/PHD"/>
</dbReference>
<feature type="coiled-coil region" evidence="5">
    <location>
        <begin position="236"/>
        <end position="263"/>
    </location>
</feature>
<feature type="compositionally biased region" description="Low complexity" evidence="6">
    <location>
        <begin position="336"/>
        <end position="351"/>
    </location>
</feature>
<evidence type="ECO:0000256" key="6">
    <source>
        <dbReference type="SAM" id="MobiDB-lite"/>
    </source>
</evidence>
<keyword evidence="2 4" id="KW-0863">Zinc-finger</keyword>
<evidence type="ECO:0000313" key="9">
    <source>
        <dbReference type="EMBL" id="OAD77192.1"/>
    </source>
</evidence>
<dbReference type="InterPro" id="IPR017907">
    <property type="entry name" value="Znf_RING_CS"/>
</dbReference>
<dbReference type="PANTHER" id="PTHR10131:SF94">
    <property type="entry name" value="TNF RECEPTOR-ASSOCIATED FACTOR 4"/>
    <property type="match status" value="1"/>
</dbReference>
<dbReference type="GO" id="GO:0008270">
    <property type="term" value="F:zinc ion binding"/>
    <property type="evidence" value="ECO:0007669"/>
    <property type="project" value="UniProtKB-KW"/>
</dbReference>
<keyword evidence="3 4" id="KW-0862">Zinc</keyword>
<dbReference type="GeneID" id="29002777"/>
<evidence type="ECO:0000256" key="1">
    <source>
        <dbReference type="ARBA" id="ARBA00022723"/>
    </source>
</evidence>
<name>A0A162UNK1_PHYB8</name>